<sequence length="82" mass="9409">MDILGKFYPYVKLSLSGERLPSKKTSVKMNNLNPEWNVYFKLDDITNQKYHQACTLGNKGSLDCKQQSINKDNGDLAMHQSR</sequence>
<evidence type="ECO:0000313" key="2">
    <source>
        <dbReference type="EMBL" id="KAK8945086.1"/>
    </source>
</evidence>
<reference evidence="2 3" key="1">
    <citation type="journal article" date="2022" name="Nat. Plants">
        <title>Genomes of leafy and leafless Platanthera orchids illuminate the evolution of mycoheterotrophy.</title>
        <authorList>
            <person name="Li M.H."/>
            <person name="Liu K.W."/>
            <person name="Li Z."/>
            <person name="Lu H.C."/>
            <person name="Ye Q.L."/>
            <person name="Zhang D."/>
            <person name="Wang J.Y."/>
            <person name="Li Y.F."/>
            <person name="Zhong Z.M."/>
            <person name="Liu X."/>
            <person name="Yu X."/>
            <person name="Liu D.K."/>
            <person name="Tu X.D."/>
            <person name="Liu B."/>
            <person name="Hao Y."/>
            <person name="Liao X.Y."/>
            <person name="Jiang Y.T."/>
            <person name="Sun W.H."/>
            <person name="Chen J."/>
            <person name="Chen Y.Q."/>
            <person name="Ai Y."/>
            <person name="Zhai J.W."/>
            <person name="Wu S.S."/>
            <person name="Zhou Z."/>
            <person name="Hsiao Y.Y."/>
            <person name="Wu W.L."/>
            <person name="Chen Y.Y."/>
            <person name="Lin Y.F."/>
            <person name="Hsu J.L."/>
            <person name="Li C.Y."/>
            <person name="Wang Z.W."/>
            <person name="Zhao X."/>
            <person name="Zhong W.Y."/>
            <person name="Ma X.K."/>
            <person name="Ma L."/>
            <person name="Huang J."/>
            <person name="Chen G.Z."/>
            <person name="Huang M.Z."/>
            <person name="Huang L."/>
            <person name="Peng D.H."/>
            <person name="Luo Y.B."/>
            <person name="Zou S.Q."/>
            <person name="Chen S.P."/>
            <person name="Lan S."/>
            <person name="Tsai W.C."/>
            <person name="Van de Peer Y."/>
            <person name="Liu Z.J."/>
        </authorList>
    </citation>
    <scope>NUCLEOTIDE SEQUENCE [LARGE SCALE GENOMIC DNA]</scope>
    <source>
        <strain evidence="2">Lor287</strain>
    </source>
</reference>
<proteinExistence type="predicted"/>
<dbReference type="Gene3D" id="2.60.40.150">
    <property type="entry name" value="C2 domain"/>
    <property type="match status" value="1"/>
</dbReference>
<dbReference type="SUPFAM" id="SSF49562">
    <property type="entry name" value="C2 domain (Calcium/lipid-binding domain, CaLB)"/>
    <property type="match status" value="1"/>
</dbReference>
<comment type="caution">
    <text evidence="2">The sequence shown here is derived from an EMBL/GenBank/DDBJ whole genome shotgun (WGS) entry which is preliminary data.</text>
</comment>
<feature type="domain" description="C2" evidence="1">
    <location>
        <begin position="2"/>
        <end position="47"/>
    </location>
</feature>
<dbReference type="InterPro" id="IPR035892">
    <property type="entry name" value="C2_domain_sf"/>
</dbReference>
<accession>A0AAP0BPP4</accession>
<dbReference type="EMBL" id="JBBWWQ010000006">
    <property type="protein sequence ID" value="KAK8945086.1"/>
    <property type="molecule type" value="Genomic_DNA"/>
</dbReference>
<dbReference type="AlphaFoldDB" id="A0AAP0BPP4"/>
<dbReference type="Proteomes" id="UP001418222">
    <property type="component" value="Unassembled WGS sequence"/>
</dbReference>
<dbReference type="Pfam" id="PF00168">
    <property type="entry name" value="C2"/>
    <property type="match status" value="1"/>
</dbReference>
<evidence type="ECO:0000259" key="1">
    <source>
        <dbReference type="Pfam" id="PF00168"/>
    </source>
</evidence>
<gene>
    <name evidence="2" type="primary">SYT3</name>
    <name evidence="2" type="ORF">KSP39_PZI007856</name>
</gene>
<keyword evidence="3" id="KW-1185">Reference proteome</keyword>
<evidence type="ECO:0000313" key="3">
    <source>
        <dbReference type="Proteomes" id="UP001418222"/>
    </source>
</evidence>
<protein>
    <submittedName>
        <fullName evidence="2">Synaptotagmin-3</fullName>
    </submittedName>
</protein>
<dbReference type="InterPro" id="IPR000008">
    <property type="entry name" value="C2_dom"/>
</dbReference>
<organism evidence="2 3">
    <name type="scientific">Platanthera zijinensis</name>
    <dbReference type="NCBI Taxonomy" id="2320716"/>
    <lineage>
        <taxon>Eukaryota</taxon>
        <taxon>Viridiplantae</taxon>
        <taxon>Streptophyta</taxon>
        <taxon>Embryophyta</taxon>
        <taxon>Tracheophyta</taxon>
        <taxon>Spermatophyta</taxon>
        <taxon>Magnoliopsida</taxon>
        <taxon>Liliopsida</taxon>
        <taxon>Asparagales</taxon>
        <taxon>Orchidaceae</taxon>
        <taxon>Orchidoideae</taxon>
        <taxon>Orchideae</taxon>
        <taxon>Orchidinae</taxon>
        <taxon>Platanthera</taxon>
    </lineage>
</organism>
<name>A0AAP0BPP4_9ASPA</name>